<gene>
    <name evidence="1" type="ORF">IDJ81_10595</name>
</gene>
<dbReference type="RefSeq" id="WP_205441086.1">
    <property type="nucleotide sequence ID" value="NZ_CP061510.1"/>
</dbReference>
<evidence type="ECO:0000313" key="2">
    <source>
        <dbReference type="Proteomes" id="UP000663637"/>
    </source>
</evidence>
<dbReference type="Proteomes" id="UP000663637">
    <property type="component" value="Chromosome"/>
</dbReference>
<protein>
    <recommendedName>
        <fullName evidence="3">TonB-dependent receptor</fullName>
    </recommendedName>
</protein>
<evidence type="ECO:0000313" key="1">
    <source>
        <dbReference type="EMBL" id="QSB43802.1"/>
    </source>
</evidence>
<evidence type="ECO:0008006" key="3">
    <source>
        <dbReference type="Google" id="ProtNLM"/>
    </source>
</evidence>
<proteinExistence type="predicted"/>
<sequence length="148" mass="16203">MMQLIAQEQRQLLDLCCGAPMRPLRRCVGSGHQQGKTVSLCFSSNLSLDFKATDDLTLSFMGIYNRSYNLSEQRAHVFTSGARSAGLIGDLAFDYTTQVADGTRTANTIAKIGTGVTLTPSFEYRGNYLTVDGNAFFTNSHSHYDPMG</sequence>
<organism evidence="1 2">
    <name type="scientific">Tsuneonella flava</name>
    <dbReference type="NCBI Taxonomy" id="2055955"/>
    <lineage>
        <taxon>Bacteria</taxon>
        <taxon>Pseudomonadati</taxon>
        <taxon>Pseudomonadota</taxon>
        <taxon>Alphaproteobacteria</taxon>
        <taxon>Sphingomonadales</taxon>
        <taxon>Erythrobacteraceae</taxon>
        <taxon>Tsuneonella</taxon>
    </lineage>
</organism>
<dbReference type="EMBL" id="CP061510">
    <property type="protein sequence ID" value="QSB43802.1"/>
    <property type="molecule type" value="Genomic_DNA"/>
</dbReference>
<accession>A0ABX7K789</accession>
<keyword evidence="2" id="KW-1185">Reference proteome</keyword>
<reference evidence="1 2" key="1">
    <citation type="submission" date="2020-09" db="EMBL/GenBank/DDBJ databases">
        <title>Complete genome sequence of altererythrobacter flavus SS-21NJ, isolated from Dongying oil sludge in Shandong province.</title>
        <authorList>
            <person name="Sun S."/>
            <person name="Zhang Z."/>
        </authorList>
    </citation>
    <scope>NUCLEOTIDE SEQUENCE [LARGE SCALE GENOMIC DNA]</scope>
    <source>
        <strain evidence="1 2">SS-21NJ</strain>
    </source>
</reference>
<name>A0ABX7K789_9SPHN</name>